<dbReference type="NCBIfam" id="TIGR00269">
    <property type="entry name" value="TIGR00269 family protein"/>
    <property type="match status" value="1"/>
</dbReference>
<dbReference type="InterPro" id="IPR011063">
    <property type="entry name" value="TilS/TtcA_N"/>
</dbReference>
<evidence type="ECO:0000259" key="2">
    <source>
        <dbReference type="Pfam" id="PF01171"/>
    </source>
</evidence>
<organism evidence="3">
    <name type="scientific">hydrocarbon metagenome</name>
    <dbReference type="NCBI Taxonomy" id="938273"/>
    <lineage>
        <taxon>unclassified sequences</taxon>
        <taxon>metagenomes</taxon>
        <taxon>ecological metagenomes</taxon>
    </lineage>
</organism>
<dbReference type="EMBL" id="LNQE01001559">
    <property type="protein sequence ID" value="KUG15379.1"/>
    <property type="molecule type" value="Genomic_DNA"/>
</dbReference>
<proteinExistence type="predicted"/>
<dbReference type="PANTHER" id="PTHR11807:SF12">
    <property type="entry name" value="CYTOPLASMIC TRNA 2-THIOLATION PROTEIN 1"/>
    <property type="match status" value="1"/>
</dbReference>
<dbReference type="GO" id="GO:0002143">
    <property type="term" value="P:tRNA wobble position uridine thiolation"/>
    <property type="evidence" value="ECO:0007669"/>
    <property type="project" value="TreeGrafter"/>
</dbReference>
<sequence>MILLRDSDRHLCSSHCIQHIRDTFFQTIEDQRMIVPVDRIAVALSGGKDSTALLLLLHAALPAWPGVTLIAVTVDEGIAGYRDETIGAAVELTTRLGVEHHIVSFASLFGGDLDFLLRGRESRSCTVCGILRRRALATAARQAGATRIAIGHNLDDEAQTVLMNLLRGDFPHLVQDAASGEPECFIPRIKPLTGLSEREIVTYLILTGNYRELPECPYTGFALRSEVRTMLTGLEFRHPGTMKNLIRSRDTIRQHTTRASGVGSVQRCRECGEHCSGELCQVCRILGRPG</sequence>
<dbReference type="InterPro" id="IPR000541">
    <property type="entry name" value="Ncs6/Tuc1/Ctu1"/>
</dbReference>
<dbReference type="AlphaFoldDB" id="A0A0W8F4N6"/>
<name>A0A0W8F4N6_9ZZZZ</name>
<dbReference type="InterPro" id="IPR035107">
    <property type="entry name" value="tRNA_thiolation_TtcA_Ctu1"/>
</dbReference>
<comment type="caution">
    <text evidence="3">The sequence shown here is derived from an EMBL/GenBank/DDBJ whole genome shotgun (WGS) entry which is preliminary data.</text>
</comment>
<evidence type="ECO:0000256" key="1">
    <source>
        <dbReference type="ARBA" id="ARBA00022679"/>
    </source>
</evidence>
<accession>A0A0W8F4N6</accession>
<dbReference type="GO" id="GO:0002144">
    <property type="term" value="C:cytosolic tRNA wobble base thiouridylase complex"/>
    <property type="evidence" value="ECO:0007669"/>
    <property type="project" value="TreeGrafter"/>
</dbReference>
<feature type="domain" description="tRNA(Ile)-lysidine/2-thiocytidine synthase N-terminal" evidence="2">
    <location>
        <begin position="40"/>
        <end position="204"/>
    </location>
</feature>
<dbReference type="GO" id="GO:0000049">
    <property type="term" value="F:tRNA binding"/>
    <property type="evidence" value="ECO:0007669"/>
    <property type="project" value="InterPro"/>
</dbReference>
<dbReference type="Gene3D" id="3.40.50.620">
    <property type="entry name" value="HUPs"/>
    <property type="match status" value="1"/>
</dbReference>
<dbReference type="PANTHER" id="PTHR11807">
    <property type="entry name" value="ATPASES OF THE PP SUPERFAMILY-RELATED"/>
    <property type="match status" value="1"/>
</dbReference>
<protein>
    <submittedName>
        <fullName evidence="3">N-type atp pyrophosphatase superfamily / tils and ttca-like</fullName>
    </submittedName>
</protein>
<evidence type="ECO:0000313" key="3">
    <source>
        <dbReference type="EMBL" id="KUG15379.1"/>
    </source>
</evidence>
<gene>
    <name evidence="3" type="ORF">ASZ90_014958</name>
</gene>
<reference evidence="3" key="1">
    <citation type="journal article" date="2015" name="Proc. Natl. Acad. Sci. U.S.A.">
        <title>Networks of energetic and metabolic interactions define dynamics in microbial communities.</title>
        <authorList>
            <person name="Embree M."/>
            <person name="Liu J.K."/>
            <person name="Al-Bassam M.M."/>
            <person name="Zengler K."/>
        </authorList>
    </citation>
    <scope>NUCLEOTIDE SEQUENCE</scope>
</reference>
<dbReference type="InterPro" id="IPR014729">
    <property type="entry name" value="Rossmann-like_a/b/a_fold"/>
</dbReference>
<dbReference type="Pfam" id="PF01171">
    <property type="entry name" value="ATP_bind_3"/>
    <property type="match status" value="1"/>
</dbReference>
<dbReference type="GO" id="GO:0016740">
    <property type="term" value="F:transferase activity"/>
    <property type="evidence" value="ECO:0007669"/>
    <property type="project" value="UniProtKB-KW"/>
</dbReference>
<keyword evidence="1" id="KW-0808">Transferase</keyword>
<dbReference type="SUPFAM" id="SSF52402">
    <property type="entry name" value="Adenine nucleotide alpha hydrolases-like"/>
    <property type="match status" value="1"/>
</dbReference>
<dbReference type="PIRSF" id="PIRSF004976">
    <property type="entry name" value="ATPase_YdaO"/>
    <property type="match status" value="1"/>
</dbReference>